<evidence type="ECO:0000256" key="2">
    <source>
        <dbReference type="ARBA" id="ARBA00022112"/>
    </source>
</evidence>
<protein>
    <recommendedName>
        <fullName evidence="2">GTP cyclohydrolase 1 type 2 homolog</fullName>
    </recommendedName>
</protein>
<reference evidence="5" key="1">
    <citation type="journal article" date="2014" name="Int. J. Syst. Evol. Microbiol.">
        <title>Complete genome sequence of Corynebacterium casei LMG S-19264T (=DSM 44701T), isolated from a smear-ripened cheese.</title>
        <authorList>
            <consortium name="US DOE Joint Genome Institute (JGI-PGF)"/>
            <person name="Walter F."/>
            <person name="Albersmeier A."/>
            <person name="Kalinowski J."/>
            <person name="Ruckert C."/>
        </authorList>
    </citation>
    <scope>NUCLEOTIDE SEQUENCE</scope>
    <source>
        <strain evidence="5">KCTC 23430</strain>
    </source>
</reference>
<accession>A0A918XC67</accession>
<dbReference type="FunFam" id="3.40.1390.30:FF:000002">
    <property type="entry name" value="Nif3-like dinuclear metal center protein"/>
    <property type="match status" value="1"/>
</dbReference>
<feature type="binding site" evidence="4">
    <location>
        <position position="65"/>
    </location>
    <ligand>
        <name>a divalent metal cation</name>
        <dbReference type="ChEBI" id="CHEBI:60240"/>
        <label>1</label>
    </ligand>
</feature>
<sequence>MPSLNSLVSQLDALLQPSQFKDYCPNGLQVQGAGTVQRLVSGVTACQALIDAAVDWDADAILVHHGYFWRGEEPCIVGMKQRRIAQLLKNDISLLAYHLPLDAHPELGNNAQLGRLLELPIGEALDPEDRAGVGNVAQLDQPLAINGLLSRLEGFTGQTPLHIGDPAAEVQRVAWCTGAAQSYIEQAVAAEADVFITGEASEQTVHVARECGIHFIAAGHHATERYGVQAVAEHLAALNPDLEHRYIDIDNPV</sequence>
<organism evidence="5 6">
    <name type="scientific">Parahalioglobus pacificus</name>
    <dbReference type="NCBI Taxonomy" id="930806"/>
    <lineage>
        <taxon>Bacteria</taxon>
        <taxon>Pseudomonadati</taxon>
        <taxon>Pseudomonadota</taxon>
        <taxon>Gammaproteobacteria</taxon>
        <taxon>Cellvibrionales</taxon>
        <taxon>Halieaceae</taxon>
        <taxon>Parahalioglobus</taxon>
    </lineage>
</organism>
<evidence type="ECO:0000313" key="5">
    <source>
        <dbReference type="EMBL" id="GHD25865.1"/>
    </source>
</evidence>
<comment type="similarity">
    <text evidence="1">Belongs to the GTP cyclohydrolase I type 2/NIF3 family.</text>
</comment>
<feature type="binding site" evidence="4">
    <location>
        <position position="220"/>
    </location>
    <ligand>
        <name>a divalent metal cation</name>
        <dbReference type="ChEBI" id="CHEBI:60240"/>
        <label>1</label>
    </ligand>
</feature>
<comment type="caution">
    <text evidence="5">The sequence shown here is derived from an EMBL/GenBank/DDBJ whole genome shotgun (WGS) entry which is preliminary data.</text>
</comment>
<keyword evidence="3 4" id="KW-0479">Metal-binding</keyword>
<dbReference type="SUPFAM" id="SSF102705">
    <property type="entry name" value="NIF3 (NGG1p interacting factor 3)-like"/>
    <property type="match status" value="1"/>
</dbReference>
<dbReference type="GO" id="GO:0005737">
    <property type="term" value="C:cytoplasm"/>
    <property type="evidence" value="ECO:0007669"/>
    <property type="project" value="TreeGrafter"/>
</dbReference>
<dbReference type="Proteomes" id="UP000644693">
    <property type="component" value="Unassembled WGS sequence"/>
</dbReference>
<dbReference type="GO" id="GO:0046872">
    <property type="term" value="F:metal ion binding"/>
    <property type="evidence" value="ECO:0007669"/>
    <property type="project" value="UniProtKB-KW"/>
</dbReference>
<dbReference type="PANTHER" id="PTHR13799:SF14">
    <property type="entry name" value="GTP CYCLOHYDROLASE 1 TYPE 2 HOMOLOG"/>
    <property type="match status" value="1"/>
</dbReference>
<dbReference type="PANTHER" id="PTHR13799">
    <property type="entry name" value="NGG1 INTERACTING FACTOR 3"/>
    <property type="match status" value="1"/>
</dbReference>
<evidence type="ECO:0000256" key="1">
    <source>
        <dbReference type="ARBA" id="ARBA00006964"/>
    </source>
</evidence>
<dbReference type="InterPro" id="IPR036069">
    <property type="entry name" value="DUF34/NIF3_sf"/>
</dbReference>
<evidence type="ECO:0000256" key="4">
    <source>
        <dbReference type="PIRSR" id="PIRSR602678-1"/>
    </source>
</evidence>
<feature type="binding site" evidence="4">
    <location>
        <position position="64"/>
    </location>
    <ligand>
        <name>a divalent metal cation</name>
        <dbReference type="ChEBI" id="CHEBI:60240"/>
        <label>2</label>
    </ligand>
</feature>
<proteinExistence type="inferred from homology"/>
<keyword evidence="6" id="KW-1185">Reference proteome</keyword>
<evidence type="ECO:0000256" key="3">
    <source>
        <dbReference type="ARBA" id="ARBA00022723"/>
    </source>
</evidence>
<reference evidence="5" key="2">
    <citation type="submission" date="2020-09" db="EMBL/GenBank/DDBJ databases">
        <authorList>
            <person name="Sun Q."/>
            <person name="Kim S."/>
        </authorList>
    </citation>
    <scope>NUCLEOTIDE SEQUENCE</scope>
    <source>
        <strain evidence="5">KCTC 23430</strain>
    </source>
</reference>
<dbReference type="Pfam" id="PF01784">
    <property type="entry name" value="DUF34_NIF3"/>
    <property type="match status" value="1"/>
</dbReference>
<dbReference type="InterPro" id="IPR002678">
    <property type="entry name" value="DUF34/NIF3"/>
</dbReference>
<dbReference type="NCBIfam" id="TIGR00486">
    <property type="entry name" value="YbgI_SA1388"/>
    <property type="match status" value="1"/>
</dbReference>
<dbReference type="Gene3D" id="3.40.1390.30">
    <property type="entry name" value="NIF3 (NGG1p interacting factor 3)-like"/>
    <property type="match status" value="2"/>
</dbReference>
<dbReference type="AlphaFoldDB" id="A0A918XC67"/>
<gene>
    <name evidence="5" type="ORF">GCM10007053_02160</name>
</gene>
<name>A0A918XC67_9GAMM</name>
<feature type="binding site" evidence="4">
    <location>
        <position position="224"/>
    </location>
    <ligand>
        <name>a divalent metal cation</name>
        <dbReference type="ChEBI" id="CHEBI:60240"/>
        <label>1</label>
    </ligand>
</feature>
<evidence type="ECO:0000313" key="6">
    <source>
        <dbReference type="Proteomes" id="UP000644693"/>
    </source>
</evidence>
<dbReference type="RefSeq" id="WP_229802516.1">
    <property type="nucleotide sequence ID" value="NZ_BMYM01000001.1"/>
</dbReference>
<feature type="binding site" evidence="4">
    <location>
        <position position="102"/>
    </location>
    <ligand>
        <name>a divalent metal cation</name>
        <dbReference type="ChEBI" id="CHEBI:60240"/>
        <label>1</label>
    </ligand>
</feature>
<dbReference type="EMBL" id="BMYM01000001">
    <property type="protein sequence ID" value="GHD25865.1"/>
    <property type="molecule type" value="Genomic_DNA"/>
</dbReference>